<reference evidence="1" key="1">
    <citation type="journal article" date="2014" name="Science">
        <title>Marine tubeworm metamorphosis induced by arrays of bacterial phage tail-like structures.</title>
        <authorList>
            <person name="Shikuma N.J."/>
            <person name="Pilhofer M."/>
            <person name="Weiss G.L."/>
            <person name="Hadfield M.G."/>
            <person name="Jensen G.J."/>
            <person name="Newman D.K."/>
        </authorList>
    </citation>
    <scope>NUCLEOTIDE SEQUENCE</scope>
    <source>
        <strain evidence="1">HI1</strain>
    </source>
</reference>
<protein>
    <submittedName>
        <fullName evidence="1">Uncharacterized protein</fullName>
    </submittedName>
</protein>
<sequence length="41" mass="4817">MTHPASINSNLFIEKAPFIIVKTPKYRLLDVFLRVHQVTMF</sequence>
<organism evidence="1">
    <name type="scientific">Pseudoalteromonas luteoviolacea</name>
    <dbReference type="NCBI Taxonomy" id="43657"/>
    <lineage>
        <taxon>Bacteria</taxon>
        <taxon>Pseudomonadati</taxon>
        <taxon>Pseudomonadota</taxon>
        <taxon>Gammaproteobacteria</taxon>
        <taxon>Alteromonadales</taxon>
        <taxon>Pseudoalteromonadaceae</taxon>
        <taxon>Pseudoalteromonas</taxon>
    </lineage>
</organism>
<evidence type="ECO:0000313" key="1">
    <source>
        <dbReference type="EMBL" id="AHX39785.1"/>
    </source>
</evidence>
<dbReference type="EMBL" id="KF724688">
    <property type="protein sequence ID" value="AHX39785.1"/>
    <property type="molecule type" value="Genomic_DNA"/>
</dbReference>
<dbReference type="AlphaFoldDB" id="A0A023PZ26"/>
<proteinExistence type="predicted"/>
<name>A0A023PZ26_9GAMM</name>
<accession>A0A023PZ26</accession>